<reference evidence="1 2" key="1">
    <citation type="submission" date="2018-04" db="EMBL/GenBank/DDBJ databases">
        <title>Chitinophaga fuyangensis sp. nov., isolated from soil in a chemical factory.</title>
        <authorList>
            <person name="Chen K."/>
        </authorList>
    </citation>
    <scope>NUCLEOTIDE SEQUENCE [LARGE SCALE GENOMIC DNA]</scope>
    <source>
        <strain evidence="1 2">LY-1</strain>
    </source>
</reference>
<dbReference type="AlphaFoldDB" id="A0A2T7BFQ4"/>
<proteinExistence type="predicted"/>
<name>A0A2T7BFQ4_9BACT</name>
<organism evidence="1 2">
    <name type="scientific">Chitinophaga parva</name>
    <dbReference type="NCBI Taxonomy" id="2169414"/>
    <lineage>
        <taxon>Bacteria</taxon>
        <taxon>Pseudomonadati</taxon>
        <taxon>Bacteroidota</taxon>
        <taxon>Chitinophagia</taxon>
        <taxon>Chitinophagales</taxon>
        <taxon>Chitinophagaceae</taxon>
        <taxon>Chitinophaga</taxon>
    </lineage>
</organism>
<dbReference type="Proteomes" id="UP000244450">
    <property type="component" value="Unassembled WGS sequence"/>
</dbReference>
<evidence type="ECO:0000313" key="1">
    <source>
        <dbReference type="EMBL" id="PUZ25104.1"/>
    </source>
</evidence>
<evidence type="ECO:0000313" key="2">
    <source>
        <dbReference type="Proteomes" id="UP000244450"/>
    </source>
</evidence>
<protein>
    <submittedName>
        <fullName evidence="1">Uncharacterized protein</fullName>
    </submittedName>
</protein>
<comment type="caution">
    <text evidence="1">The sequence shown here is derived from an EMBL/GenBank/DDBJ whole genome shotgun (WGS) entry which is preliminary data.</text>
</comment>
<dbReference type="EMBL" id="QCYK01000002">
    <property type="protein sequence ID" value="PUZ25104.1"/>
    <property type="molecule type" value="Genomic_DNA"/>
</dbReference>
<sequence length="65" mass="7619">MERNFNQGWYPFAFNYANYGNLSMNINSVSFKICIMAPLPAAKILALEDKKRNFTAEMKAYIYFH</sequence>
<keyword evidence="2" id="KW-1185">Reference proteome</keyword>
<accession>A0A2T7BFQ4</accession>
<gene>
    <name evidence="1" type="ORF">DCC81_12405</name>
</gene>